<dbReference type="Proteomes" id="UP000244932">
    <property type="component" value="Unassembled WGS sequence"/>
</dbReference>
<gene>
    <name evidence="8" type="primary">ftsI</name>
    <name evidence="8" type="ORF">POI8812_03355</name>
</gene>
<evidence type="ECO:0000256" key="3">
    <source>
        <dbReference type="ARBA" id="ARBA00023136"/>
    </source>
</evidence>
<evidence type="ECO:0000256" key="1">
    <source>
        <dbReference type="ARBA" id="ARBA00004370"/>
    </source>
</evidence>
<accession>A0A2R8AG29</accession>
<evidence type="ECO:0000256" key="4">
    <source>
        <dbReference type="SAM" id="MobiDB-lite"/>
    </source>
</evidence>
<dbReference type="SUPFAM" id="SSF56519">
    <property type="entry name" value="Penicillin binding protein dimerisation domain"/>
    <property type="match status" value="1"/>
</dbReference>
<organism evidence="8 9">
    <name type="scientific">Pontivivens insulae</name>
    <dbReference type="NCBI Taxonomy" id="1639689"/>
    <lineage>
        <taxon>Bacteria</taxon>
        <taxon>Pseudomonadati</taxon>
        <taxon>Pseudomonadota</taxon>
        <taxon>Alphaproteobacteria</taxon>
        <taxon>Rhodobacterales</taxon>
        <taxon>Paracoccaceae</taxon>
        <taxon>Pontivivens</taxon>
    </lineage>
</organism>
<evidence type="ECO:0000313" key="9">
    <source>
        <dbReference type="Proteomes" id="UP000244932"/>
    </source>
</evidence>
<dbReference type="GO" id="GO:0009002">
    <property type="term" value="F:serine-type D-Ala-D-Ala carboxypeptidase activity"/>
    <property type="evidence" value="ECO:0007669"/>
    <property type="project" value="UniProtKB-EC"/>
</dbReference>
<evidence type="ECO:0000259" key="7">
    <source>
        <dbReference type="Pfam" id="PF03717"/>
    </source>
</evidence>
<dbReference type="OrthoDB" id="9789078at2"/>
<name>A0A2R8AG29_9RHOB</name>
<dbReference type="AlphaFoldDB" id="A0A2R8AG29"/>
<evidence type="ECO:0000256" key="2">
    <source>
        <dbReference type="ARBA" id="ARBA00022645"/>
    </source>
</evidence>
<sequence>MIRVPLRPLARVIAARNQGIDPDVVDAERRAAACRLRRAEETRRAQRRLWLLSAVFVMGFGAVAGKMAVISASDVPQQEQSATADPLRAHRADIVDVNGELLATNIVTSALYVETRRMVDPEGVAIGLANIFPDLEAEALMTLFARPGNFHWIQSQVSPEQLQAVHDLGQPGVFYGPRETRVYPQGRRLGHILGGSRFEREAARAAETAGTAGVELMFNERLGDPERIDEPLRLSIDLRAQNAMRDVLAQQMERFDAIGATGILMRADNGEIVSMVSLPDFDPNDRPAPRGPDADQLFSRASQGVYELGSTFKTLTVAQSLELGLVNPETMIDTRGPLQWGRFRIRDFHNYGPELSVTEVMEHSSNIGTARIALDIGIERHQEFLRELGFFDPVEVELPESRSARPLLPPRWSDLSTMTISYGHGLAATPLHLASAYATVANGGLRVTPTLLADAAMPTEADRVISERTSGMVNRMLRAVVSDGTAGFADVEGYEVGGKTGTADKPSQGGYAEDRVIATFAAVFPASDPEYVLVVTLDEPEDRSGPVVRRTAGWTAAPTAGMIIRRVAPVLGLRPQSRQSDPEIPGMALAGGRG</sequence>
<keyword evidence="2 8" id="KW-0121">Carboxypeptidase</keyword>
<protein>
    <submittedName>
        <fullName evidence="8">Putative peptidoglycan D,D-transpeptidase FtsI</fullName>
        <ecNumber evidence="8">3.4.16.4</ecNumber>
    </submittedName>
</protein>
<dbReference type="PANTHER" id="PTHR30627">
    <property type="entry name" value="PEPTIDOGLYCAN D,D-TRANSPEPTIDASE"/>
    <property type="match status" value="1"/>
</dbReference>
<dbReference type="Gene3D" id="3.90.1310.10">
    <property type="entry name" value="Penicillin-binding protein 2a (Domain 2)"/>
    <property type="match status" value="1"/>
</dbReference>
<keyword evidence="2 8" id="KW-0645">Protease</keyword>
<dbReference type="InterPro" id="IPR005311">
    <property type="entry name" value="PBP_dimer"/>
</dbReference>
<dbReference type="GO" id="GO:0008658">
    <property type="term" value="F:penicillin binding"/>
    <property type="evidence" value="ECO:0007669"/>
    <property type="project" value="InterPro"/>
</dbReference>
<dbReference type="GO" id="GO:0005886">
    <property type="term" value="C:plasma membrane"/>
    <property type="evidence" value="ECO:0007669"/>
    <property type="project" value="TreeGrafter"/>
</dbReference>
<evidence type="ECO:0000313" key="8">
    <source>
        <dbReference type="EMBL" id="SPF31005.1"/>
    </source>
</evidence>
<dbReference type="SUPFAM" id="SSF56601">
    <property type="entry name" value="beta-lactamase/transpeptidase-like"/>
    <property type="match status" value="1"/>
</dbReference>
<dbReference type="InterPro" id="IPR012338">
    <property type="entry name" value="Beta-lactam/transpept-like"/>
</dbReference>
<keyword evidence="3 5" id="KW-0472">Membrane</keyword>
<evidence type="ECO:0000259" key="6">
    <source>
        <dbReference type="Pfam" id="PF00905"/>
    </source>
</evidence>
<keyword evidence="5" id="KW-0812">Transmembrane</keyword>
<proteinExistence type="predicted"/>
<dbReference type="GO" id="GO:0071555">
    <property type="term" value="P:cell wall organization"/>
    <property type="evidence" value="ECO:0007669"/>
    <property type="project" value="TreeGrafter"/>
</dbReference>
<keyword evidence="5" id="KW-1133">Transmembrane helix</keyword>
<dbReference type="EC" id="3.4.16.4" evidence="8"/>
<dbReference type="Pfam" id="PF00905">
    <property type="entry name" value="Transpeptidase"/>
    <property type="match status" value="1"/>
</dbReference>
<reference evidence="8 9" key="1">
    <citation type="submission" date="2018-03" db="EMBL/GenBank/DDBJ databases">
        <authorList>
            <person name="Keele B.F."/>
        </authorList>
    </citation>
    <scope>NUCLEOTIDE SEQUENCE [LARGE SCALE GENOMIC DNA]</scope>
    <source>
        <strain evidence="8 9">CeCT 8812</strain>
    </source>
</reference>
<dbReference type="InterPro" id="IPR001460">
    <property type="entry name" value="PCN-bd_Tpept"/>
</dbReference>
<comment type="subcellular location">
    <subcellularLocation>
        <location evidence="1">Membrane</location>
    </subcellularLocation>
</comment>
<dbReference type="InterPro" id="IPR050515">
    <property type="entry name" value="Beta-lactam/transpept"/>
</dbReference>
<feature type="region of interest" description="Disordered" evidence="4">
    <location>
        <begin position="575"/>
        <end position="594"/>
    </location>
</feature>
<evidence type="ECO:0000256" key="5">
    <source>
        <dbReference type="SAM" id="Phobius"/>
    </source>
</evidence>
<dbReference type="EMBL" id="OMKW01000004">
    <property type="protein sequence ID" value="SPF31005.1"/>
    <property type="molecule type" value="Genomic_DNA"/>
</dbReference>
<feature type="domain" description="Penicillin-binding protein dimerisation" evidence="7">
    <location>
        <begin position="88"/>
        <end position="222"/>
    </location>
</feature>
<keyword evidence="8" id="KW-0378">Hydrolase</keyword>
<dbReference type="Gene3D" id="3.40.710.10">
    <property type="entry name" value="DD-peptidase/beta-lactamase superfamily"/>
    <property type="match status" value="1"/>
</dbReference>
<dbReference type="Pfam" id="PF03717">
    <property type="entry name" value="PBP_dimer"/>
    <property type="match status" value="1"/>
</dbReference>
<feature type="transmembrane region" description="Helical" evidence="5">
    <location>
        <begin position="49"/>
        <end position="70"/>
    </location>
</feature>
<keyword evidence="9" id="KW-1185">Reference proteome</keyword>
<feature type="domain" description="Penicillin-binding protein transpeptidase" evidence="6">
    <location>
        <begin position="262"/>
        <end position="545"/>
    </location>
</feature>
<dbReference type="InterPro" id="IPR036138">
    <property type="entry name" value="PBP_dimer_sf"/>
</dbReference>
<dbReference type="PANTHER" id="PTHR30627:SF1">
    <property type="entry name" value="PEPTIDOGLYCAN D,D-TRANSPEPTIDASE FTSI"/>
    <property type="match status" value="1"/>
</dbReference>
<dbReference type="Gene3D" id="3.30.450.330">
    <property type="match status" value="1"/>
</dbReference>
<dbReference type="RefSeq" id="WP_108783684.1">
    <property type="nucleotide sequence ID" value="NZ_OMKW01000004.1"/>
</dbReference>